<sequence length="62" mass="6996">MPTPTESSSTLRKTLWWFFIFYVLLKIVVIVFIIGYYSKYGVADKNSTIIVFGLGGLHGIHG</sequence>
<evidence type="ECO:0000313" key="2">
    <source>
        <dbReference type="EMBL" id="CCD73742.2"/>
    </source>
</evidence>
<name>Q965P3_CAEEL</name>
<organism evidence="2 3">
    <name type="scientific">Caenorhabditis elegans</name>
    <dbReference type="NCBI Taxonomy" id="6239"/>
    <lineage>
        <taxon>Eukaryota</taxon>
        <taxon>Metazoa</taxon>
        <taxon>Ecdysozoa</taxon>
        <taxon>Nematoda</taxon>
        <taxon>Chromadorea</taxon>
        <taxon>Rhabditida</taxon>
        <taxon>Rhabditina</taxon>
        <taxon>Rhabditomorpha</taxon>
        <taxon>Rhabditoidea</taxon>
        <taxon>Rhabditidae</taxon>
        <taxon>Peloderinae</taxon>
        <taxon>Caenorhabditis</taxon>
    </lineage>
</organism>
<keyword evidence="1" id="KW-0472">Membrane</keyword>
<dbReference type="InParanoid" id="Q965P3"/>
<dbReference type="WormBase" id="Y22D7AL.1">
    <property type="protein sequence ID" value="CE54150"/>
    <property type="gene ID" value="WBGene00021241"/>
</dbReference>
<reference evidence="2 3" key="1">
    <citation type="journal article" date="1998" name="Science">
        <title>Genome sequence of the nematode C. elegans: a platform for investigating biology.</title>
        <authorList>
            <consortium name="The C. elegans sequencing consortium"/>
            <person name="Sulson J.E."/>
            <person name="Waterston R."/>
        </authorList>
    </citation>
    <scope>NUCLEOTIDE SEQUENCE [LARGE SCALE GENOMIC DNA]</scope>
    <source>
        <strain evidence="2 3">Bristol N2</strain>
    </source>
</reference>
<keyword evidence="1" id="KW-1133">Transmembrane helix</keyword>
<keyword evidence="3" id="KW-1185">Reference proteome</keyword>
<dbReference type="SMR" id="Q965P3"/>
<dbReference type="HOGENOM" id="CLU_2017259_0_0_1"/>
<keyword evidence="1" id="KW-0812">Transmembrane</keyword>
<accession>Q965P3</accession>
<evidence type="ECO:0000313" key="3">
    <source>
        <dbReference type="Proteomes" id="UP000001940"/>
    </source>
</evidence>
<dbReference type="AGR" id="WB:WBGene00021241"/>
<gene>
    <name evidence="2" type="ORF">CELE_Y22D7AL.1</name>
    <name evidence="2 4" type="ORF">Y22D7AL.1</name>
</gene>
<evidence type="ECO:0000313" key="4">
    <source>
        <dbReference type="WormBase" id="Y22D7AL.1"/>
    </source>
</evidence>
<proteinExistence type="predicted"/>
<dbReference type="PaxDb" id="6239-Y22D7AL.1"/>
<dbReference type="EMBL" id="BX284603">
    <property type="protein sequence ID" value="CCD73742.2"/>
    <property type="molecule type" value="Genomic_DNA"/>
</dbReference>
<evidence type="ECO:0000256" key="1">
    <source>
        <dbReference type="SAM" id="Phobius"/>
    </source>
</evidence>
<dbReference type="AlphaFoldDB" id="Q965P3"/>
<feature type="transmembrane region" description="Helical" evidence="1">
    <location>
        <begin position="15"/>
        <end position="37"/>
    </location>
</feature>
<dbReference type="UCSC" id="Y22D7AL.1">
    <property type="organism name" value="c. elegans"/>
</dbReference>
<protein>
    <submittedName>
        <fullName evidence="2">COX3 domain-containing protein</fullName>
    </submittedName>
</protein>
<dbReference type="Proteomes" id="UP000001940">
    <property type="component" value="Chromosome III"/>
</dbReference>